<comment type="caution">
    <text evidence="1">The sequence shown here is derived from an EMBL/GenBank/DDBJ whole genome shotgun (WGS) entry which is preliminary data.</text>
</comment>
<proteinExistence type="predicted"/>
<sequence length="166" mass="18525">MTPRDLDHFQNWLVDCGAEVLATTSPWEILRVRTNQGFFVVHSDKRGRQTWPQGLLSIVRAYNENRPLGLAATRRKRKSSKLRQEYGALVKRDGNGCFYCGIAVAPPGEPVPSGYEATTEHLVCVAHGGPDHLSNKFLAHRACNERAGNLSAPEKILMRERMRGGD</sequence>
<reference evidence="1 2" key="1">
    <citation type="submission" date="2019-09" db="EMBL/GenBank/DDBJ databases">
        <title>Taxonomic organization of the family Brucellaceae based on a phylogenomic approach.</title>
        <authorList>
            <person name="Leclercq S."/>
            <person name="Cloeckaert A."/>
            <person name="Zygmunt M.S."/>
        </authorList>
    </citation>
    <scope>NUCLEOTIDE SEQUENCE [LARGE SCALE GENOMIC DNA]</scope>
    <source>
        <strain evidence="1 2">LMG 18957</strain>
    </source>
</reference>
<keyword evidence="1" id="KW-0378">Hydrolase</keyword>
<keyword evidence="1" id="KW-0540">Nuclease</keyword>
<protein>
    <submittedName>
        <fullName evidence="1">HNH endonuclease</fullName>
    </submittedName>
</protein>
<dbReference type="Gene3D" id="1.10.30.50">
    <property type="match status" value="1"/>
</dbReference>
<keyword evidence="1" id="KW-0255">Endonuclease</keyword>
<dbReference type="EMBL" id="WBWA01000003">
    <property type="protein sequence ID" value="KAB2666572.1"/>
    <property type="molecule type" value="Genomic_DNA"/>
</dbReference>
<evidence type="ECO:0000313" key="2">
    <source>
        <dbReference type="Proteomes" id="UP000430843"/>
    </source>
</evidence>
<dbReference type="RefSeq" id="WP_151677354.1">
    <property type="nucleotide sequence ID" value="NZ_WBWA01000003.1"/>
</dbReference>
<accession>A0A833CPS3</accession>
<gene>
    <name evidence="1" type="ORF">F9K91_05155</name>
</gene>
<keyword evidence="2" id="KW-1185">Reference proteome</keyword>
<organism evidence="1 2">
    <name type="scientific">Brucella tritici</name>
    <dbReference type="NCBI Taxonomy" id="94626"/>
    <lineage>
        <taxon>Bacteria</taxon>
        <taxon>Pseudomonadati</taxon>
        <taxon>Pseudomonadota</taxon>
        <taxon>Alphaproteobacteria</taxon>
        <taxon>Hyphomicrobiales</taxon>
        <taxon>Brucellaceae</taxon>
        <taxon>Brucella/Ochrobactrum group</taxon>
        <taxon>Brucella</taxon>
    </lineage>
</organism>
<name>A0A833CPS3_9HYPH</name>
<evidence type="ECO:0000313" key="1">
    <source>
        <dbReference type="EMBL" id="KAB2666572.1"/>
    </source>
</evidence>
<dbReference type="GO" id="GO:0004519">
    <property type="term" value="F:endonuclease activity"/>
    <property type="evidence" value="ECO:0007669"/>
    <property type="project" value="UniProtKB-KW"/>
</dbReference>
<dbReference type="Proteomes" id="UP000430843">
    <property type="component" value="Unassembled WGS sequence"/>
</dbReference>
<dbReference type="AlphaFoldDB" id="A0A833CPS3"/>